<dbReference type="EMBL" id="JAGPXC010000004">
    <property type="protein sequence ID" value="KAH6653843.1"/>
    <property type="molecule type" value="Genomic_DNA"/>
</dbReference>
<evidence type="ECO:0000256" key="3">
    <source>
        <dbReference type="SAM" id="SignalP"/>
    </source>
</evidence>
<comment type="caution">
    <text evidence="5">The sequence shown here is derived from an EMBL/GenBank/DDBJ whole genome shotgun (WGS) entry which is preliminary data.</text>
</comment>
<feature type="signal peptide" evidence="3">
    <location>
        <begin position="1"/>
        <end position="21"/>
    </location>
</feature>
<feature type="domain" description="WSC" evidence="4">
    <location>
        <begin position="141"/>
        <end position="236"/>
    </location>
</feature>
<dbReference type="PANTHER" id="PTHR45964:SF9">
    <property type="entry name" value="SULFOTRANSFERASE"/>
    <property type="match status" value="1"/>
</dbReference>
<dbReference type="RefSeq" id="XP_045958113.1">
    <property type="nucleotide sequence ID" value="XM_046108804.1"/>
</dbReference>
<dbReference type="PANTHER" id="PTHR45964">
    <property type="entry name" value="WSCD FAMILY MEMBER CG9164"/>
    <property type="match status" value="1"/>
</dbReference>
<accession>A0A9P8UKL9</accession>
<protein>
    <submittedName>
        <fullName evidence="5">WSC domain-containing protein</fullName>
    </submittedName>
</protein>
<keyword evidence="6" id="KW-1185">Reference proteome</keyword>
<dbReference type="Pfam" id="PF01822">
    <property type="entry name" value="WSC"/>
    <property type="match status" value="2"/>
</dbReference>
<dbReference type="InterPro" id="IPR002889">
    <property type="entry name" value="WSC_carb-bd"/>
</dbReference>
<dbReference type="Proteomes" id="UP000758603">
    <property type="component" value="Unassembled WGS sequence"/>
</dbReference>
<dbReference type="SMART" id="SM00321">
    <property type="entry name" value="WSC"/>
    <property type="match status" value="2"/>
</dbReference>
<keyword evidence="1" id="KW-0677">Repeat</keyword>
<dbReference type="GeneID" id="70137695"/>
<evidence type="ECO:0000259" key="4">
    <source>
        <dbReference type="PROSITE" id="PS51212"/>
    </source>
</evidence>
<feature type="compositionally biased region" description="Low complexity" evidence="2">
    <location>
        <begin position="430"/>
        <end position="451"/>
    </location>
</feature>
<dbReference type="AlphaFoldDB" id="A0A9P8UKL9"/>
<feature type="region of interest" description="Disordered" evidence="2">
    <location>
        <begin position="430"/>
        <end position="454"/>
    </location>
</feature>
<name>A0A9P8UKL9_9PEZI</name>
<reference evidence="5" key="1">
    <citation type="journal article" date="2021" name="Nat. Commun.">
        <title>Genetic determinants of endophytism in the Arabidopsis root mycobiome.</title>
        <authorList>
            <person name="Mesny F."/>
            <person name="Miyauchi S."/>
            <person name="Thiergart T."/>
            <person name="Pickel B."/>
            <person name="Atanasova L."/>
            <person name="Karlsson M."/>
            <person name="Huettel B."/>
            <person name="Barry K.W."/>
            <person name="Haridas S."/>
            <person name="Chen C."/>
            <person name="Bauer D."/>
            <person name="Andreopoulos W."/>
            <person name="Pangilinan J."/>
            <person name="LaButti K."/>
            <person name="Riley R."/>
            <person name="Lipzen A."/>
            <person name="Clum A."/>
            <person name="Drula E."/>
            <person name="Henrissat B."/>
            <person name="Kohler A."/>
            <person name="Grigoriev I.V."/>
            <person name="Martin F.M."/>
            <person name="Hacquard S."/>
        </authorList>
    </citation>
    <scope>NUCLEOTIDE SEQUENCE</scope>
    <source>
        <strain evidence="5">MPI-SDFR-AT-0073</strain>
    </source>
</reference>
<dbReference type="OrthoDB" id="2019572at2759"/>
<proteinExistence type="predicted"/>
<gene>
    <name evidence="5" type="ORF">BKA67DRAFT_676371</name>
</gene>
<sequence length="618" mass="66224">MMTPRILAAIAAFSLVNKSYAWYNELPPCLDEFQPFVPAGCFDNGQTGEKEALSMKTDLPVTGMTTEICVAECKGNGFRYAGLAWYGSCYCGQTVDRALVDNDQCSLPCDGNSNETCGGNTQINIYQDPTFLPVNETTVEEYVALGCYTDSSTLGKALFYKQELAPGDVTTETCLASCLAGGFPFAGTEYGQECYCGVVLGNQTAQADIAECAMSCNGNPSQICGGPDRLTLYVAKDLLSLEPCGYEPPPISSSTASTSSSTTLSSLITSSTTFSSITTSSDRPLTSISTLSTGSYKTTTYPVTTTTKTSTSSTVTVPLCTATTTSPPTCEYKCGKWCSTPLPDWNDSTSCLIGWSSCALQVTSCFSHAGWPDVMDCFNFLEWCGDIQNYCTGSCSKGKSCGGKSECFKEIPPANSKPGTTSTSVYPCTTTKTTSTKSSSTTSSKPTSSYPVPTPTGVCKQPVNSKYGYDTDHPVGDIKLPVVTCNNLESDYRSGNVFKLYTESDSKTCPSYPRSKCPTACAEACKAQYNDCLGVYAEGCKTNGKSGDKSYGTGYYSARKNRHRDYAAPERPKRRTLDRFSESYESAALRCKQQYIDCLDANKAVAGTGKCTQYGEGW</sequence>
<evidence type="ECO:0000313" key="5">
    <source>
        <dbReference type="EMBL" id="KAH6653843.1"/>
    </source>
</evidence>
<feature type="chain" id="PRO_5040466956" evidence="3">
    <location>
        <begin position="22"/>
        <end position="618"/>
    </location>
</feature>
<feature type="domain" description="WSC" evidence="4">
    <location>
        <begin position="35"/>
        <end position="129"/>
    </location>
</feature>
<evidence type="ECO:0000313" key="6">
    <source>
        <dbReference type="Proteomes" id="UP000758603"/>
    </source>
</evidence>
<keyword evidence="3" id="KW-0732">Signal</keyword>
<dbReference type="PROSITE" id="PS51212">
    <property type="entry name" value="WSC"/>
    <property type="match status" value="2"/>
</dbReference>
<evidence type="ECO:0000256" key="1">
    <source>
        <dbReference type="ARBA" id="ARBA00022737"/>
    </source>
</evidence>
<organism evidence="5 6">
    <name type="scientific">Truncatella angustata</name>
    <dbReference type="NCBI Taxonomy" id="152316"/>
    <lineage>
        <taxon>Eukaryota</taxon>
        <taxon>Fungi</taxon>
        <taxon>Dikarya</taxon>
        <taxon>Ascomycota</taxon>
        <taxon>Pezizomycotina</taxon>
        <taxon>Sordariomycetes</taxon>
        <taxon>Xylariomycetidae</taxon>
        <taxon>Amphisphaeriales</taxon>
        <taxon>Sporocadaceae</taxon>
        <taxon>Truncatella</taxon>
    </lineage>
</organism>
<dbReference type="InterPro" id="IPR051589">
    <property type="entry name" value="Sialate-O-sulfotransferase"/>
</dbReference>
<evidence type="ECO:0000256" key="2">
    <source>
        <dbReference type="SAM" id="MobiDB-lite"/>
    </source>
</evidence>